<evidence type="ECO:0000256" key="1">
    <source>
        <dbReference type="SAM" id="MobiDB-lite"/>
    </source>
</evidence>
<dbReference type="AlphaFoldDB" id="A0A7J5Z427"/>
<dbReference type="EMBL" id="JAAKFY010000006">
    <property type="protein sequence ID" value="KAF3856544.1"/>
    <property type="molecule type" value="Genomic_DNA"/>
</dbReference>
<comment type="caution">
    <text evidence="2">The sequence shown here is derived from an EMBL/GenBank/DDBJ whole genome shotgun (WGS) entry which is preliminary data.</text>
</comment>
<proteinExistence type="predicted"/>
<feature type="compositionally biased region" description="Low complexity" evidence="1">
    <location>
        <begin position="59"/>
        <end position="73"/>
    </location>
</feature>
<sequence length="124" mass="14177">MILWPSGADVVLRATGERKERDLGFRRTTKCCHIHQWHPSHLHQPQSLLRHSSKPRLASVSLCPTPSSSSSPSNHHHHHRTDDTYTLSLFAADPDFNHCTHSRRTLVQVHILHKREQSCTQVGD</sequence>
<keyword evidence="3" id="KW-1185">Reference proteome</keyword>
<organism evidence="2 3">
    <name type="scientific">Dissostichus mawsoni</name>
    <name type="common">Antarctic cod</name>
    <dbReference type="NCBI Taxonomy" id="36200"/>
    <lineage>
        <taxon>Eukaryota</taxon>
        <taxon>Metazoa</taxon>
        <taxon>Chordata</taxon>
        <taxon>Craniata</taxon>
        <taxon>Vertebrata</taxon>
        <taxon>Euteleostomi</taxon>
        <taxon>Actinopterygii</taxon>
        <taxon>Neopterygii</taxon>
        <taxon>Teleostei</taxon>
        <taxon>Neoteleostei</taxon>
        <taxon>Acanthomorphata</taxon>
        <taxon>Eupercaria</taxon>
        <taxon>Perciformes</taxon>
        <taxon>Notothenioidei</taxon>
        <taxon>Nototheniidae</taxon>
        <taxon>Dissostichus</taxon>
    </lineage>
</organism>
<dbReference type="Proteomes" id="UP000518266">
    <property type="component" value="Unassembled WGS sequence"/>
</dbReference>
<accession>A0A7J5Z427</accession>
<gene>
    <name evidence="2" type="ORF">F7725_017267</name>
</gene>
<name>A0A7J5Z427_DISMA</name>
<feature type="region of interest" description="Disordered" evidence="1">
    <location>
        <begin position="58"/>
        <end position="80"/>
    </location>
</feature>
<protein>
    <submittedName>
        <fullName evidence="2">Uncharacterized protein</fullName>
    </submittedName>
</protein>
<reference evidence="2 3" key="1">
    <citation type="submission" date="2020-03" db="EMBL/GenBank/DDBJ databases">
        <title>Dissostichus mawsoni Genome sequencing and assembly.</title>
        <authorList>
            <person name="Park H."/>
        </authorList>
    </citation>
    <scope>NUCLEOTIDE SEQUENCE [LARGE SCALE GENOMIC DNA]</scope>
    <source>
        <strain evidence="2">DM0001</strain>
        <tissue evidence="2">Muscle</tissue>
    </source>
</reference>
<evidence type="ECO:0000313" key="2">
    <source>
        <dbReference type="EMBL" id="KAF3856544.1"/>
    </source>
</evidence>
<evidence type="ECO:0000313" key="3">
    <source>
        <dbReference type="Proteomes" id="UP000518266"/>
    </source>
</evidence>